<sequence length="1263" mass="138555">MSQMSSSLDALFGPIAETSRGTEVRTALAQAASERILILDGAMGTQIQGLSFDEEHFRGDRFGGCACHQQGNNDLLILTQPAAVEEIHYRYAIAGADIIETNTFSSTSIAQADYGMEEMVYELNRDGARLARRAVIRAEQEDGKRRFVAGALGPTNRTASISPDVNNPGYRAVTFDDLRIAYAEQLCGLIDGGADMILIETIFDTLNAKAAVFACNEVFEEKGVDLPIMISGTITDRSGRTLSGQTPTAFWHSLRHANPFTFGLNCALGASAMREHLAEISDVADTLVCAYPNAGLPNEFGRYDETPEYMAEQIEEFAREGLVNIVGGCCGSTPEHIRAIAEAVKKYPPRQMPEHKPLMKLSGLEPFTLTPEIPFVNVGERTNVTGSAKFRKLITAGDYAAALDVARDQVANGAQVIDVNMDEGLIDSKKAMVEYLNLVAAEPDIARVPVMIDSSKWEVIEAGLKCVQGKPIVNSISMKEGEEAFLHHARLCHAYGAAVVVMAFDEQGQADTEARKVEICTRAYELLTEKAGFAPEDIIFDPNIFAVATGIEEHNNYGLDFIGAAGEITRNLPHVHISGGVSNLSFSFRGNEPVREAMHAVFLYHAIQAGMDMGIVNAGQLAVYESIDPDLREACEDVVLNRAPQAGGTATERLLELAERFRGAAGKEAKEKDLAWREWPVAKRLEHALVDGITEFIELDTEEARQNAERPLHVIEGPLMAGMNVVGDLFGSGKMFLPQVVKSARVMKQAVAVLLPYMEAEKAANGGNDERQSAGKILMATVKGDVHDIGKNIVGVVLACNNYEIIDLGVMVPASKILETARAEKVDIIGLSGLITPSLDEMVHVATEMEREGFDIPLLIGGATTSRVHTAVKIHPKYERGQAVYVTDASRAVGVVSSLLSPDAKHGYVETTREEYRKVADAHARSEAEKQRLPLAKARANAHKIDWAGYEPPRPSFLGTRVFESWDLGELARYIDWTPFFQTWELKGRYPKILEDEKQGPAARQLFGDAQAMLKKIIEEKWFAPKAVIGFWPANAVGDDIRLFTDTNRDGELATFFTLRQQLTKRDGRANVALSDFVAPLESGKQDYVGGFVVTAGIEEVAIAERFERANDDYSSILVKALADRFAEAFAERMHERVRKEFWGYTPDENLSGDELVGEAYRGIRPAPGYPAQPDHTEKVTLFRLLEAEKNAGVSLTESYAMWPGSSVSGLYLAHPESYYFGVAKVERDQVEDYARRKGMTVLEVERWLGPILNYVPVRAAGA</sequence>
<evidence type="ECO:0000256" key="23">
    <source>
        <dbReference type="PIRSR" id="PIRSR000381-2"/>
    </source>
</evidence>
<dbReference type="PANTHER" id="PTHR45833:SF1">
    <property type="entry name" value="METHIONINE SYNTHASE"/>
    <property type="match status" value="1"/>
</dbReference>
<dbReference type="GO" id="GO:0032259">
    <property type="term" value="P:methylation"/>
    <property type="evidence" value="ECO:0007669"/>
    <property type="project" value="UniProtKB-KW"/>
</dbReference>
<keyword evidence="12 21" id="KW-0949">S-adenosyl-L-methionine</keyword>
<dbReference type="InterPro" id="IPR011822">
    <property type="entry name" value="MetH"/>
</dbReference>
<dbReference type="PROSITE" id="PS51337">
    <property type="entry name" value="B12_BINDING_NTER"/>
    <property type="match status" value="1"/>
</dbReference>
<dbReference type="SUPFAM" id="SSF52242">
    <property type="entry name" value="Cobalamin (vitamin B12)-binding domain"/>
    <property type="match status" value="1"/>
</dbReference>
<organism evidence="30 31">
    <name type="scientific">Pseudaminobacter soli</name>
    <name type="common">ex Li et al. 2025</name>
    <dbReference type="NCBI Taxonomy" id="1295366"/>
    <lineage>
        <taxon>Bacteria</taxon>
        <taxon>Pseudomonadati</taxon>
        <taxon>Pseudomonadota</taxon>
        <taxon>Alphaproteobacteria</taxon>
        <taxon>Hyphomicrobiales</taxon>
        <taxon>Phyllobacteriaceae</taxon>
        <taxon>Pseudaminobacter</taxon>
    </lineage>
</organism>
<dbReference type="PROSITE" id="PS50970">
    <property type="entry name" value="HCY"/>
    <property type="match status" value="1"/>
</dbReference>
<comment type="cofactor">
    <cofactor evidence="2 21 24">
        <name>Zn(2+)</name>
        <dbReference type="ChEBI" id="CHEBI:29105"/>
    </cofactor>
</comment>
<dbReference type="Gene3D" id="3.20.20.20">
    <property type="entry name" value="Dihydropteroate synthase-like"/>
    <property type="match status" value="1"/>
</dbReference>
<dbReference type="Gene3D" id="3.10.196.10">
    <property type="entry name" value="Vitamin B12-dependent methionine synthase, activation domain"/>
    <property type="match status" value="1"/>
</dbReference>
<evidence type="ECO:0000256" key="10">
    <source>
        <dbReference type="ARBA" id="ARBA00022628"/>
    </source>
</evidence>
<comment type="similarity">
    <text evidence="5">Belongs to the vitamin-B12 dependent methionine synthase family.</text>
</comment>
<dbReference type="PROSITE" id="PS51332">
    <property type="entry name" value="B12_BINDING"/>
    <property type="match status" value="1"/>
</dbReference>
<feature type="binding site" evidence="23">
    <location>
        <begin position="1220"/>
        <end position="1221"/>
    </location>
    <ligand>
        <name>S-adenosyl-L-methionine</name>
        <dbReference type="ChEBI" id="CHEBI:59789"/>
    </ligand>
</feature>
<feature type="binding site" evidence="23">
    <location>
        <position position="976"/>
    </location>
    <ligand>
        <name>S-adenosyl-L-methionine</name>
        <dbReference type="ChEBI" id="CHEBI:59789"/>
    </ligand>
</feature>
<feature type="binding site" evidence="22 24">
    <location>
        <position position="329"/>
    </location>
    <ligand>
        <name>Zn(2+)</name>
        <dbReference type="ChEBI" id="CHEBI:29105"/>
    </ligand>
</feature>
<protein>
    <recommendedName>
        <fullName evidence="7 20">Methionine synthase</fullName>
        <ecNumber evidence="6 20">2.1.1.13</ecNumber>
    </recommendedName>
    <alternativeName>
        <fullName evidence="19 21">5-methyltetrahydrofolate--homocysteine methyltransferase</fullName>
    </alternativeName>
</protein>
<dbReference type="SUPFAM" id="SSF82282">
    <property type="entry name" value="Homocysteine S-methyltransferase"/>
    <property type="match status" value="1"/>
</dbReference>
<evidence type="ECO:0000256" key="19">
    <source>
        <dbReference type="ARBA" id="ARBA00031040"/>
    </source>
</evidence>
<dbReference type="GO" id="GO:0046653">
    <property type="term" value="P:tetrahydrofolate metabolic process"/>
    <property type="evidence" value="ECO:0007669"/>
    <property type="project" value="TreeGrafter"/>
</dbReference>
<evidence type="ECO:0000256" key="14">
    <source>
        <dbReference type="ARBA" id="ARBA00022737"/>
    </source>
</evidence>
<evidence type="ECO:0000259" key="28">
    <source>
        <dbReference type="PROSITE" id="PS51332"/>
    </source>
</evidence>
<dbReference type="PANTHER" id="PTHR45833">
    <property type="entry name" value="METHIONINE SYNTHASE"/>
    <property type="match status" value="1"/>
</dbReference>
<evidence type="ECO:0000256" key="5">
    <source>
        <dbReference type="ARBA" id="ARBA00010398"/>
    </source>
</evidence>
<keyword evidence="8 21" id="KW-0489">Methyltransferase</keyword>
<evidence type="ECO:0000256" key="11">
    <source>
        <dbReference type="ARBA" id="ARBA00022679"/>
    </source>
</evidence>
<dbReference type="FunFam" id="3.20.20.20:FF:000002">
    <property type="entry name" value="Methionine synthase"/>
    <property type="match status" value="1"/>
</dbReference>
<comment type="pathway">
    <text evidence="4 21">Amino-acid biosynthesis; L-methionine biosynthesis via de novo pathway; L-methionine from L-homocysteine (MetH route): step 1/1.</text>
</comment>
<name>A0A2P7SKV1_9HYPH</name>
<dbReference type="EMBL" id="PXYL01000002">
    <property type="protein sequence ID" value="PSJ62961.1"/>
    <property type="molecule type" value="Genomic_DNA"/>
</dbReference>
<evidence type="ECO:0000256" key="6">
    <source>
        <dbReference type="ARBA" id="ARBA00012032"/>
    </source>
</evidence>
<feature type="binding site" description="axial binding residue" evidence="22">
    <location>
        <position position="787"/>
    </location>
    <ligand>
        <name>methylcob(III)alamin</name>
        <dbReference type="ChEBI" id="CHEBI:28115"/>
    </ligand>
    <ligandPart>
        <name>Co</name>
        <dbReference type="ChEBI" id="CHEBI:27638"/>
    </ligandPart>
</feature>
<dbReference type="InterPro" id="IPR036724">
    <property type="entry name" value="Cobalamin-bd_sf"/>
</dbReference>
<comment type="caution">
    <text evidence="30">The sequence shown here is derived from an EMBL/GenBank/DDBJ whole genome shotgun (WGS) entry which is preliminary data.</text>
</comment>
<dbReference type="SUPFAM" id="SSF51717">
    <property type="entry name" value="Dihydropteroate synthetase-like"/>
    <property type="match status" value="1"/>
</dbReference>
<dbReference type="InterPro" id="IPR004223">
    <property type="entry name" value="VitB12-dep_Met_synth_activ_dom"/>
</dbReference>
<evidence type="ECO:0000313" key="30">
    <source>
        <dbReference type="EMBL" id="PSJ62961.1"/>
    </source>
</evidence>
<dbReference type="InterPro" id="IPR011005">
    <property type="entry name" value="Dihydropteroate_synth-like_sf"/>
</dbReference>
<reference evidence="30 31" key="1">
    <citation type="submission" date="2018-03" db="EMBL/GenBank/DDBJ databases">
        <title>The draft genome of Mesorhizobium soli JCM 19897.</title>
        <authorList>
            <person name="Li L."/>
            <person name="Liu L."/>
            <person name="Liang L."/>
            <person name="Wang T."/>
            <person name="Zhang X."/>
        </authorList>
    </citation>
    <scope>NUCLEOTIDE SEQUENCE [LARGE SCALE GENOMIC DNA]</scope>
    <source>
        <strain evidence="30 31">JCM 19897</strain>
    </source>
</reference>
<dbReference type="GO" id="GO:0031419">
    <property type="term" value="F:cobalamin binding"/>
    <property type="evidence" value="ECO:0007669"/>
    <property type="project" value="UniProtKB-UniRule"/>
</dbReference>
<evidence type="ECO:0000259" key="26">
    <source>
        <dbReference type="PROSITE" id="PS50972"/>
    </source>
</evidence>
<feature type="binding site" evidence="23">
    <location>
        <position position="836"/>
    </location>
    <ligand>
        <name>methylcob(III)alamin</name>
        <dbReference type="ChEBI" id="CHEBI:28115"/>
    </ligand>
</feature>
<evidence type="ECO:0000256" key="8">
    <source>
        <dbReference type="ARBA" id="ARBA00022603"/>
    </source>
</evidence>
<evidence type="ECO:0000256" key="16">
    <source>
        <dbReference type="ARBA" id="ARBA00023167"/>
    </source>
</evidence>
<keyword evidence="17 21" id="KW-0170">Cobalt</keyword>
<evidence type="ECO:0000259" key="27">
    <source>
        <dbReference type="PROSITE" id="PS50974"/>
    </source>
</evidence>
<feature type="binding site" evidence="22 24">
    <location>
        <position position="330"/>
    </location>
    <ligand>
        <name>Zn(2+)</name>
        <dbReference type="ChEBI" id="CHEBI:29105"/>
    </ligand>
</feature>
<evidence type="ECO:0000256" key="9">
    <source>
        <dbReference type="ARBA" id="ARBA00022605"/>
    </source>
</evidence>
<evidence type="ECO:0000256" key="21">
    <source>
        <dbReference type="PIRNR" id="PIRNR000381"/>
    </source>
</evidence>
<dbReference type="Gene3D" id="3.20.20.330">
    <property type="entry name" value="Homocysteine-binding-like domain"/>
    <property type="match status" value="1"/>
</dbReference>
<dbReference type="EC" id="2.1.1.13" evidence="6 20"/>
<dbReference type="NCBIfam" id="TIGR02082">
    <property type="entry name" value="metH"/>
    <property type="match status" value="1"/>
</dbReference>
<evidence type="ECO:0000256" key="24">
    <source>
        <dbReference type="PROSITE-ProRule" id="PRU00333"/>
    </source>
</evidence>
<dbReference type="Proteomes" id="UP000240653">
    <property type="component" value="Unassembled WGS sequence"/>
</dbReference>
<evidence type="ECO:0000256" key="17">
    <source>
        <dbReference type="ARBA" id="ARBA00023285"/>
    </source>
</evidence>
<dbReference type="Pfam" id="PF02965">
    <property type="entry name" value="Met_synt_B12"/>
    <property type="match status" value="1"/>
</dbReference>
<dbReference type="Pfam" id="PF02310">
    <property type="entry name" value="B12-binding"/>
    <property type="match status" value="1"/>
</dbReference>
<feature type="binding site" evidence="23">
    <location>
        <position position="889"/>
    </location>
    <ligand>
        <name>methylcob(III)alamin</name>
        <dbReference type="ChEBI" id="CHEBI:28115"/>
    </ligand>
</feature>
<feature type="domain" description="Pterin-binding" evidence="26">
    <location>
        <begin position="375"/>
        <end position="640"/>
    </location>
</feature>
<dbReference type="InterPro" id="IPR006158">
    <property type="entry name" value="Cobalamin-bd"/>
</dbReference>
<dbReference type="InterPro" id="IPR037010">
    <property type="entry name" value="VitB12-dep_Met_synth_activ_sf"/>
</dbReference>
<dbReference type="FunFam" id="1.10.1240.10:FF:000001">
    <property type="entry name" value="Methionine synthase"/>
    <property type="match status" value="1"/>
</dbReference>
<dbReference type="GO" id="GO:0008705">
    <property type="term" value="F:methionine synthase activity"/>
    <property type="evidence" value="ECO:0007669"/>
    <property type="project" value="UniProtKB-UniRule"/>
</dbReference>
<dbReference type="PROSITE" id="PS50972">
    <property type="entry name" value="PTERIN_BINDING"/>
    <property type="match status" value="1"/>
</dbReference>
<evidence type="ECO:0000313" key="31">
    <source>
        <dbReference type="Proteomes" id="UP000240653"/>
    </source>
</evidence>
<gene>
    <name evidence="30" type="ORF">C7I85_05190</name>
</gene>
<evidence type="ECO:0000256" key="1">
    <source>
        <dbReference type="ARBA" id="ARBA00001700"/>
    </source>
</evidence>
<keyword evidence="31" id="KW-1185">Reference proteome</keyword>
<evidence type="ECO:0000259" key="29">
    <source>
        <dbReference type="PROSITE" id="PS51337"/>
    </source>
</evidence>
<proteinExistence type="inferred from homology"/>
<evidence type="ECO:0000256" key="7">
    <source>
        <dbReference type="ARBA" id="ARBA00013998"/>
    </source>
</evidence>
<comment type="function">
    <text evidence="18 21">Catalyzes the transfer of a methyl group from methyl-cobalamin to homocysteine, yielding enzyme-bound cob(I)alamin and methionine. Subsequently, remethylates the cofactor using methyltetrahydrofolate.</text>
</comment>
<keyword evidence="11 21" id="KW-0808">Transferase</keyword>
<dbReference type="Pfam" id="PF02607">
    <property type="entry name" value="B12-binding_2"/>
    <property type="match status" value="1"/>
</dbReference>
<feature type="binding site" evidence="23">
    <location>
        <position position="716"/>
    </location>
    <ligand>
        <name>methylcob(III)alamin</name>
        <dbReference type="ChEBI" id="CHEBI:28115"/>
    </ligand>
</feature>
<accession>A0A2P7SKV1</accession>
<evidence type="ECO:0000256" key="20">
    <source>
        <dbReference type="NCBIfam" id="TIGR02082"/>
    </source>
</evidence>
<dbReference type="InterPro" id="IPR000489">
    <property type="entry name" value="Pterin-binding_dom"/>
</dbReference>
<evidence type="ECO:0000256" key="22">
    <source>
        <dbReference type="PIRSR" id="PIRSR000381-1"/>
    </source>
</evidence>
<keyword evidence="9 21" id="KW-0028">Amino-acid biosynthesis</keyword>
<comment type="catalytic activity">
    <reaction evidence="1 21">
        <text>(6S)-5-methyl-5,6,7,8-tetrahydrofolate + L-homocysteine = (6S)-5,6,7,8-tetrahydrofolate + L-methionine</text>
        <dbReference type="Rhea" id="RHEA:11172"/>
        <dbReference type="ChEBI" id="CHEBI:18608"/>
        <dbReference type="ChEBI" id="CHEBI:57453"/>
        <dbReference type="ChEBI" id="CHEBI:57844"/>
        <dbReference type="ChEBI" id="CHEBI:58199"/>
        <dbReference type="EC" id="2.1.1.13"/>
    </reaction>
</comment>
<dbReference type="PIRSF" id="PIRSF000381">
    <property type="entry name" value="MetH"/>
    <property type="match status" value="1"/>
</dbReference>
<keyword evidence="10 21" id="KW-0846">Cobalamin</keyword>
<dbReference type="Gene3D" id="3.40.50.280">
    <property type="entry name" value="Cobalamin-binding domain"/>
    <property type="match status" value="1"/>
</dbReference>
<feature type="domain" description="B12-binding N-terminal" evidence="29">
    <location>
        <begin position="672"/>
        <end position="766"/>
    </location>
</feature>
<keyword evidence="13 21" id="KW-0479">Metal-binding</keyword>
<dbReference type="GO" id="GO:0050667">
    <property type="term" value="P:homocysteine metabolic process"/>
    <property type="evidence" value="ECO:0007669"/>
    <property type="project" value="TreeGrafter"/>
</dbReference>
<evidence type="ECO:0000256" key="2">
    <source>
        <dbReference type="ARBA" id="ARBA00001947"/>
    </source>
</evidence>
<feature type="domain" description="B12-binding" evidence="28">
    <location>
        <begin position="774"/>
        <end position="910"/>
    </location>
</feature>
<dbReference type="Gene3D" id="1.10.1240.10">
    <property type="entry name" value="Methionine synthase domain"/>
    <property type="match status" value="1"/>
</dbReference>
<feature type="binding site" evidence="23">
    <location>
        <position position="1165"/>
    </location>
    <ligand>
        <name>S-adenosyl-L-methionine</name>
        <dbReference type="ChEBI" id="CHEBI:59789"/>
    </ligand>
</feature>
<evidence type="ECO:0000256" key="4">
    <source>
        <dbReference type="ARBA" id="ARBA00005178"/>
    </source>
</evidence>
<dbReference type="Pfam" id="PF02574">
    <property type="entry name" value="S-methyl_trans"/>
    <property type="match status" value="1"/>
</dbReference>
<comment type="cofactor">
    <cofactor evidence="3 21 22">
        <name>methylcob(III)alamin</name>
        <dbReference type="ChEBI" id="CHEBI:28115"/>
    </cofactor>
</comment>
<dbReference type="AlphaFoldDB" id="A0A2P7SKV1"/>
<dbReference type="InterPro" id="IPR050554">
    <property type="entry name" value="Met_Synthase/Corrinoid"/>
</dbReference>
<evidence type="ECO:0000256" key="15">
    <source>
        <dbReference type="ARBA" id="ARBA00022833"/>
    </source>
</evidence>
<evidence type="ECO:0000256" key="3">
    <source>
        <dbReference type="ARBA" id="ARBA00001956"/>
    </source>
</evidence>
<dbReference type="GO" id="GO:0005829">
    <property type="term" value="C:cytosol"/>
    <property type="evidence" value="ECO:0007669"/>
    <property type="project" value="TreeGrafter"/>
</dbReference>
<dbReference type="OrthoDB" id="9803687at2"/>
<dbReference type="InterPro" id="IPR036594">
    <property type="entry name" value="Meth_synthase_dom"/>
</dbReference>
<dbReference type="FunFam" id="3.40.50.280:FF:000001">
    <property type="entry name" value="Methionine synthase"/>
    <property type="match status" value="1"/>
</dbReference>
<feature type="binding site" evidence="23">
    <location>
        <begin position="784"/>
        <end position="788"/>
    </location>
    <ligand>
        <name>methylcob(III)alamin</name>
        <dbReference type="ChEBI" id="CHEBI:28115"/>
    </ligand>
</feature>
<dbReference type="SUPFAM" id="SSF56507">
    <property type="entry name" value="Methionine synthase activation domain-like"/>
    <property type="match status" value="1"/>
</dbReference>
<dbReference type="InterPro" id="IPR003726">
    <property type="entry name" value="HCY_dom"/>
</dbReference>
<keyword evidence="16 21" id="KW-0486">Methionine biosynthesis</keyword>
<dbReference type="UniPathway" id="UPA00051">
    <property type="reaction ID" value="UER00081"/>
</dbReference>
<dbReference type="SUPFAM" id="SSF47644">
    <property type="entry name" value="Methionine synthase domain"/>
    <property type="match status" value="1"/>
</dbReference>
<feature type="binding site" evidence="22 24">
    <location>
        <position position="266"/>
    </location>
    <ligand>
        <name>Zn(2+)</name>
        <dbReference type="ChEBI" id="CHEBI:29105"/>
    </ligand>
</feature>
<dbReference type="InterPro" id="IPR033706">
    <property type="entry name" value="Met_synthase_B12-bd"/>
</dbReference>
<evidence type="ECO:0000256" key="13">
    <source>
        <dbReference type="ARBA" id="ARBA00022723"/>
    </source>
</evidence>
<dbReference type="Gene3D" id="1.10.288.10">
    <property type="entry name" value="Cobalamin-dependent Methionine Synthase, domain 2"/>
    <property type="match status" value="1"/>
</dbReference>
<dbReference type="CDD" id="cd02069">
    <property type="entry name" value="methionine_synthase_B12_BD"/>
    <property type="match status" value="1"/>
</dbReference>
<comment type="domain">
    <text evidence="21">Modular enzyme with four functionally distinct domains. The isolated Hcy-binding domain catalyzes methyl transfer from free methylcobalamin to homocysteine. The Hcy-binding domain in association with the pterin-binding domain catalyzes the methylation of cob(I)alamin by methyltetrahydrofolate and the methylation of homocysteine. The B12-binding domain binds the cofactor. The AdoMet activation domain binds S-adenosyl-L-methionine. Under aerobic conditions cob(I)alamin can be converted to inactive cob(II)alamin. Reductive methylation by S-adenosyl-L-methionine and flavodoxin regenerates methylcobalamin.</text>
</comment>
<feature type="domain" description="AdoMet activation" evidence="27">
    <location>
        <begin position="926"/>
        <end position="1258"/>
    </location>
</feature>
<evidence type="ECO:0000256" key="12">
    <source>
        <dbReference type="ARBA" id="ARBA00022691"/>
    </source>
</evidence>
<feature type="binding site" evidence="23">
    <location>
        <position position="832"/>
    </location>
    <ligand>
        <name>methylcob(III)alamin</name>
        <dbReference type="ChEBI" id="CHEBI:28115"/>
    </ligand>
</feature>
<dbReference type="PROSITE" id="PS50974">
    <property type="entry name" value="ADOMET_ACTIVATION"/>
    <property type="match status" value="1"/>
</dbReference>
<evidence type="ECO:0000256" key="18">
    <source>
        <dbReference type="ARBA" id="ARBA00025552"/>
    </source>
</evidence>
<dbReference type="NCBIfam" id="NF007024">
    <property type="entry name" value="PRK09490.1"/>
    <property type="match status" value="1"/>
</dbReference>
<keyword evidence="15 21" id="KW-0862">Zinc</keyword>
<keyword evidence="14" id="KW-0677">Repeat</keyword>
<dbReference type="CDD" id="cd00740">
    <property type="entry name" value="MeTr"/>
    <property type="match status" value="1"/>
</dbReference>
<feature type="domain" description="Hcy-binding" evidence="25">
    <location>
        <begin position="25"/>
        <end position="344"/>
    </location>
</feature>
<dbReference type="FunFam" id="3.20.20.330:FF:000001">
    <property type="entry name" value="Methionine synthase"/>
    <property type="match status" value="1"/>
</dbReference>
<evidence type="ECO:0000259" key="25">
    <source>
        <dbReference type="PROSITE" id="PS50970"/>
    </source>
</evidence>
<dbReference type="Pfam" id="PF00809">
    <property type="entry name" value="Pterin_bind"/>
    <property type="match status" value="1"/>
</dbReference>
<dbReference type="SMART" id="SM01018">
    <property type="entry name" value="B12-binding_2"/>
    <property type="match status" value="1"/>
</dbReference>
<dbReference type="InterPro" id="IPR003759">
    <property type="entry name" value="Cbl-bd_cap"/>
</dbReference>
<dbReference type="InterPro" id="IPR036589">
    <property type="entry name" value="HCY_dom_sf"/>
</dbReference>
<dbReference type="GO" id="GO:0008270">
    <property type="term" value="F:zinc ion binding"/>
    <property type="evidence" value="ECO:0007669"/>
    <property type="project" value="UniProtKB-UniRule"/>
</dbReference>